<dbReference type="EMBL" id="CP002390">
    <property type="protein sequence ID" value="EFE27960.2"/>
    <property type="molecule type" value="Genomic_DNA"/>
</dbReference>
<evidence type="ECO:0008006" key="4">
    <source>
        <dbReference type="Google" id="ProtNLM"/>
    </source>
</evidence>
<evidence type="ECO:0000313" key="3">
    <source>
        <dbReference type="Proteomes" id="UP000007468"/>
    </source>
</evidence>
<dbReference type="OrthoDB" id="1696612at2"/>
<dbReference type="STRING" id="546269.HMPREF0389_01212"/>
<reference evidence="3" key="1">
    <citation type="submission" date="2010-12" db="EMBL/GenBank/DDBJ databases">
        <title>The genome sequence of Filifactor alocis strain ATCC 35896.</title>
        <authorList>
            <consortium name="The Broad Institute Genome Sequencing Platform"/>
            <person name="Ward D."/>
            <person name="Earl A."/>
            <person name="Feldgarden M."/>
            <person name="Young S.K."/>
            <person name="Gargeya S."/>
            <person name="Zeng Q."/>
            <person name="Alvarado L."/>
            <person name="Berlin A."/>
            <person name="Bochicchio J."/>
            <person name="Chapman S.B."/>
            <person name="Chen Z."/>
            <person name="Freedman E."/>
            <person name="Gellesch M."/>
            <person name="Goldberg J."/>
            <person name="Griggs A."/>
            <person name="Gujja S."/>
            <person name="Heilman E."/>
            <person name="Heiman D."/>
            <person name="Howarth C."/>
            <person name="Mehta T."/>
            <person name="Neiman D."/>
            <person name="Pearson M."/>
            <person name="Roberts A."/>
            <person name="Saif S."/>
            <person name="Shea T."/>
            <person name="Shenoy N."/>
            <person name="Sisk P."/>
            <person name="Stolte C."/>
            <person name="Sykes S."/>
            <person name="White J."/>
            <person name="Yandava C."/>
            <person name="Izard J."/>
            <person name="Blanton J.M."/>
            <person name="Baranova O.V."/>
            <person name="Tanner A.C."/>
            <person name="Dewhirst F.E."/>
            <person name="Haas B."/>
            <person name="Nusbaum C."/>
            <person name="Birren B."/>
        </authorList>
    </citation>
    <scope>NUCLEOTIDE SEQUENCE [LARGE SCALE GENOMIC DNA]</scope>
    <source>
        <strain evidence="3">ATCC 35896 / D40 B5</strain>
    </source>
</reference>
<dbReference type="eggNOG" id="COG4863">
    <property type="taxonomic scope" value="Bacteria"/>
</dbReference>
<keyword evidence="1" id="KW-0812">Transmembrane</keyword>
<proteinExistence type="predicted"/>
<sequence>MKLLNEKQKSILVTALFLSAFFLFFAKFYIIPKNLQPKNTQHNIDINVAFKETVLPSDILFYLGNNQIAKDVKDSERYFQQIVSLLNESITVSNKPVFFEKQTFPFSQNKKGVELIFSPETNANFVSMSLFGKENYFVGLSTISKIYIPSVDNKSIYVQGKEGYLQFDTKDYNQFPFLDKIKTSDHKIYYTLNFLFKSKSYAVISNDTVKNLAIYQTETLLNPDMQEQIAKTLFAKKYDLLNKIVETDGKYIYTYNYGQQILRISPQGGIEYINENFSPENTAVTGQFHTAVDFMTKIGYTLSDVELHHYEPIRIHGIPGTKFVFKHIFIDLPIDSKNNFYNIEVSVVGEDVYKFYGYQYKFSDIFLNEPESVQTSFELLDSLYLTVKKQYPSLDNISFFDAIDEIKTVYWMNEDFSLTPCYRITWNQKNYYLNIYTKEVLYELE</sequence>
<gene>
    <name evidence="2" type="ordered locus">HMPREF0389_01212</name>
</gene>
<dbReference type="AlphaFoldDB" id="D6GSX5"/>
<organism evidence="2 3">
    <name type="scientific">Filifactor alocis (strain ATCC 35896 / CCUG 47790 / D40 B5)</name>
    <name type="common">Fusobacterium alocis</name>
    <dbReference type="NCBI Taxonomy" id="546269"/>
    <lineage>
        <taxon>Bacteria</taxon>
        <taxon>Bacillati</taxon>
        <taxon>Bacillota</taxon>
        <taxon>Clostridia</taxon>
        <taxon>Peptostreptococcales</taxon>
        <taxon>Filifactoraceae</taxon>
        <taxon>Filifactor</taxon>
    </lineage>
</organism>
<evidence type="ECO:0000256" key="1">
    <source>
        <dbReference type="SAM" id="Phobius"/>
    </source>
</evidence>
<dbReference type="PATRIC" id="fig|546269.5.peg.1803"/>
<dbReference type="RefSeq" id="WP_014263230.1">
    <property type="nucleotide sequence ID" value="NC_016630.1"/>
</dbReference>
<keyword evidence="1" id="KW-1133">Transmembrane helix</keyword>
<dbReference type="KEGG" id="faa:HMPREF0389_01212"/>
<keyword evidence="1" id="KW-0472">Membrane</keyword>
<keyword evidence="3" id="KW-1185">Reference proteome</keyword>
<evidence type="ECO:0000313" key="2">
    <source>
        <dbReference type="EMBL" id="EFE27960.2"/>
    </source>
</evidence>
<dbReference type="HOGENOM" id="CLU_615038_0_0_9"/>
<protein>
    <recommendedName>
        <fullName evidence="4">YycH protein</fullName>
    </recommendedName>
</protein>
<accession>D6GSX5</accession>
<feature type="transmembrane region" description="Helical" evidence="1">
    <location>
        <begin position="12"/>
        <end position="31"/>
    </location>
</feature>
<dbReference type="Proteomes" id="UP000007468">
    <property type="component" value="Chromosome"/>
</dbReference>
<name>D6GSX5_FILAD</name>